<sequence>MIVEIVNRNFVILKRLGLSIVGLLIIRPVLQDILKIVLQRELTQMNGCGNCTSATCKTCTGHRCNDGKNFPYYCLKSDGTSLLECPSPNCYIDKSNGLGIVSIAIIDFRV</sequence>
<dbReference type="EMBL" id="CAVMJV010000179">
    <property type="protein sequence ID" value="CAK5121133.1"/>
    <property type="molecule type" value="Genomic_DNA"/>
</dbReference>
<dbReference type="Proteomes" id="UP001497535">
    <property type="component" value="Unassembled WGS sequence"/>
</dbReference>
<name>A0ACB1B3J1_MELEN</name>
<proteinExistence type="predicted"/>
<protein>
    <submittedName>
        <fullName evidence="1">Uncharacterized protein</fullName>
    </submittedName>
</protein>
<evidence type="ECO:0000313" key="2">
    <source>
        <dbReference type="Proteomes" id="UP001497535"/>
    </source>
</evidence>
<organism evidence="1 2">
    <name type="scientific">Meloidogyne enterolobii</name>
    <name type="common">Root-knot nematode worm</name>
    <name type="synonym">Meloidogyne mayaguensis</name>
    <dbReference type="NCBI Taxonomy" id="390850"/>
    <lineage>
        <taxon>Eukaryota</taxon>
        <taxon>Metazoa</taxon>
        <taxon>Ecdysozoa</taxon>
        <taxon>Nematoda</taxon>
        <taxon>Chromadorea</taxon>
        <taxon>Rhabditida</taxon>
        <taxon>Tylenchina</taxon>
        <taxon>Tylenchomorpha</taxon>
        <taxon>Tylenchoidea</taxon>
        <taxon>Meloidogynidae</taxon>
        <taxon>Meloidogyninae</taxon>
        <taxon>Meloidogyne</taxon>
    </lineage>
</organism>
<keyword evidence="2" id="KW-1185">Reference proteome</keyword>
<gene>
    <name evidence="1" type="ORF">MENTE1834_LOCUS46958</name>
</gene>
<evidence type="ECO:0000313" key="1">
    <source>
        <dbReference type="EMBL" id="CAK5121133.1"/>
    </source>
</evidence>
<reference evidence="1" key="1">
    <citation type="submission" date="2023-11" db="EMBL/GenBank/DDBJ databases">
        <authorList>
            <person name="Poullet M."/>
        </authorList>
    </citation>
    <scope>NUCLEOTIDE SEQUENCE</scope>
    <source>
        <strain evidence="1">E1834</strain>
    </source>
</reference>
<comment type="caution">
    <text evidence="1">The sequence shown here is derived from an EMBL/GenBank/DDBJ whole genome shotgun (WGS) entry which is preliminary data.</text>
</comment>
<accession>A0ACB1B3J1</accession>